<dbReference type="PRINTS" id="PR00368">
    <property type="entry name" value="FADPNR"/>
</dbReference>
<evidence type="ECO:0000256" key="8">
    <source>
        <dbReference type="ARBA" id="ARBA00023284"/>
    </source>
</evidence>
<dbReference type="RefSeq" id="WP_066265997.1">
    <property type="nucleotide sequence ID" value="NZ_JARMAB010000009.1"/>
</dbReference>
<dbReference type="Pfam" id="PF02852">
    <property type="entry name" value="Pyr_redox_dim"/>
    <property type="match status" value="1"/>
</dbReference>
<dbReference type="PRINTS" id="PR00411">
    <property type="entry name" value="PNDRDTASEI"/>
</dbReference>
<evidence type="ECO:0000256" key="5">
    <source>
        <dbReference type="ARBA" id="ARBA00023002"/>
    </source>
</evidence>
<evidence type="ECO:0000256" key="1">
    <source>
        <dbReference type="ARBA" id="ARBA00001974"/>
    </source>
</evidence>
<dbReference type="InterPro" id="IPR016156">
    <property type="entry name" value="FAD/NAD-linked_Rdtase_dimer_sf"/>
</dbReference>
<proteinExistence type="inferred from homology"/>
<dbReference type="InterPro" id="IPR004099">
    <property type="entry name" value="Pyr_nucl-diS_OxRdtase_dimer"/>
</dbReference>
<comment type="similarity">
    <text evidence="2 9">Belongs to the class-I pyridine nucleotide-disulfide oxidoreductase family.</text>
</comment>
<keyword evidence="13" id="KW-1185">Reference proteome</keyword>
<dbReference type="SUPFAM" id="SSF55424">
    <property type="entry name" value="FAD/NAD-linked reductases, dimerisation (C-terminal) domain"/>
    <property type="match status" value="1"/>
</dbReference>
<dbReference type="PANTHER" id="PTHR22912">
    <property type="entry name" value="DISULFIDE OXIDOREDUCTASE"/>
    <property type="match status" value="1"/>
</dbReference>
<keyword evidence="4 9" id="KW-0274">FAD</keyword>
<feature type="domain" description="FAD/NAD(P)-binding" evidence="11">
    <location>
        <begin position="10"/>
        <end position="327"/>
    </location>
</feature>
<dbReference type="PANTHER" id="PTHR22912:SF151">
    <property type="entry name" value="DIHYDROLIPOYL DEHYDROGENASE, MITOCHONDRIAL"/>
    <property type="match status" value="1"/>
</dbReference>
<comment type="cofactor">
    <cofactor evidence="1">
        <name>FAD</name>
        <dbReference type="ChEBI" id="CHEBI:57692"/>
    </cofactor>
</comment>
<dbReference type="InterPro" id="IPR001100">
    <property type="entry name" value="Pyr_nuc-diS_OxRdtase"/>
</dbReference>
<comment type="caution">
    <text evidence="12">The sequence shown here is derived from an EMBL/GenBank/DDBJ whole genome shotgun (WGS) entry which is preliminary data.</text>
</comment>
<dbReference type="EMBL" id="JARMAB010000009">
    <property type="protein sequence ID" value="MED1202970.1"/>
    <property type="molecule type" value="Genomic_DNA"/>
</dbReference>
<evidence type="ECO:0000256" key="6">
    <source>
        <dbReference type="ARBA" id="ARBA00023027"/>
    </source>
</evidence>
<keyword evidence="6" id="KW-0520">NAD</keyword>
<feature type="domain" description="Pyridine nucleotide-disulphide oxidoreductase dimerisation" evidence="10">
    <location>
        <begin position="346"/>
        <end position="454"/>
    </location>
</feature>
<evidence type="ECO:0000256" key="3">
    <source>
        <dbReference type="ARBA" id="ARBA00022630"/>
    </source>
</evidence>
<gene>
    <name evidence="12" type="ORF">P4T90_07655</name>
</gene>
<evidence type="ECO:0000259" key="10">
    <source>
        <dbReference type="Pfam" id="PF02852"/>
    </source>
</evidence>
<dbReference type="InterPro" id="IPR023753">
    <property type="entry name" value="FAD/NAD-binding_dom"/>
</dbReference>
<evidence type="ECO:0000313" key="12">
    <source>
        <dbReference type="EMBL" id="MED1202970.1"/>
    </source>
</evidence>
<accession>A0ABU6MEP8</accession>
<keyword evidence="5 9" id="KW-0560">Oxidoreductase</keyword>
<dbReference type="PROSITE" id="PS00076">
    <property type="entry name" value="PYRIDINE_REDOX_1"/>
    <property type="match status" value="1"/>
</dbReference>
<dbReference type="InterPro" id="IPR050151">
    <property type="entry name" value="Class-I_Pyr_Nuc-Dis_Oxidored"/>
</dbReference>
<dbReference type="Proteomes" id="UP001341444">
    <property type="component" value="Unassembled WGS sequence"/>
</dbReference>
<protein>
    <submittedName>
        <fullName evidence="12">FAD-dependent oxidoreductase</fullName>
    </submittedName>
</protein>
<dbReference type="PIRSF" id="PIRSF000350">
    <property type="entry name" value="Mercury_reductase_MerA"/>
    <property type="match status" value="1"/>
</dbReference>
<name>A0ABU6MEP8_9BACI</name>
<dbReference type="SUPFAM" id="SSF51905">
    <property type="entry name" value="FAD/NAD(P)-binding domain"/>
    <property type="match status" value="2"/>
</dbReference>
<evidence type="ECO:0000256" key="4">
    <source>
        <dbReference type="ARBA" id="ARBA00022827"/>
    </source>
</evidence>
<evidence type="ECO:0000259" key="11">
    <source>
        <dbReference type="Pfam" id="PF07992"/>
    </source>
</evidence>
<sequence length="480" mass="52857">MVVGEMIQEKQVVVIGGGPAGYTAAIRAAQLGKDVMLIEKNRLGGICLNEGCIPSKTLAYAAAQLKHTDVMKQIGIQFDQATMDFEVFRKHRDGVVEQLRKGVEALCKENMLEVIYGDAHFLEEDRIAIERGQQFDIVQFEKAIVATGASREMDEVKYERKLSSAHVFHLDEIPETLILAGIDYIVLEAAFAYSSLGTEVVILMDKKEHFPVDKDIEKELIRQIKKQKIKFHSGVTDLSLAEDEKAITCTFRNEKGELNSLTAEYMYVREGWKGNTESLGLNRIGLLTDQKGFIKVDQQCKTNLPSIYAAGDVTGAPLLAIKGIKQGKAAAEAICGIPSETDFTWIPSVIHTSPPIAYAGLTEQQAATYGYSIQTGQYRLNGNGYAVLTGKRDGLLKLVKESESGRLLGMHIIGEGAIELISAGVLGGEMVARDEDFLFPSYPHPSFNEGILEAMEDMAGLSIHQKPKKRELANRVGMRQ</sequence>
<evidence type="ECO:0000256" key="7">
    <source>
        <dbReference type="ARBA" id="ARBA00023157"/>
    </source>
</evidence>
<reference evidence="12 13" key="1">
    <citation type="submission" date="2023-03" db="EMBL/GenBank/DDBJ databases">
        <title>Bacillus Genome Sequencing.</title>
        <authorList>
            <person name="Dunlap C."/>
        </authorList>
    </citation>
    <scope>NUCLEOTIDE SEQUENCE [LARGE SCALE GENOMIC DNA]</scope>
    <source>
        <strain evidence="12 13">B-23453</strain>
    </source>
</reference>
<dbReference type="InterPro" id="IPR012999">
    <property type="entry name" value="Pyr_OxRdtase_I_AS"/>
</dbReference>
<keyword evidence="8 9" id="KW-0676">Redox-active center</keyword>
<dbReference type="Gene3D" id="3.50.50.60">
    <property type="entry name" value="FAD/NAD(P)-binding domain"/>
    <property type="match status" value="2"/>
</dbReference>
<evidence type="ECO:0000313" key="13">
    <source>
        <dbReference type="Proteomes" id="UP001341444"/>
    </source>
</evidence>
<dbReference type="Pfam" id="PF07992">
    <property type="entry name" value="Pyr_redox_2"/>
    <property type="match status" value="1"/>
</dbReference>
<organism evidence="12 13">
    <name type="scientific">Heyndrickxia acidicola</name>
    <dbReference type="NCBI Taxonomy" id="209389"/>
    <lineage>
        <taxon>Bacteria</taxon>
        <taxon>Bacillati</taxon>
        <taxon>Bacillota</taxon>
        <taxon>Bacilli</taxon>
        <taxon>Bacillales</taxon>
        <taxon>Bacillaceae</taxon>
        <taxon>Heyndrickxia</taxon>
    </lineage>
</organism>
<evidence type="ECO:0000256" key="9">
    <source>
        <dbReference type="RuleBase" id="RU003691"/>
    </source>
</evidence>
<dbReference type="Gene3D" id="3.30.390.30">
    <property type="match status" value="1"/>
</dbReference>
<evidence type="ECO:0000256" key="2">
    <source>
        <dbReference type="ARBA" id="ARBA00007532"/>
    </source>
</evidence>
<keyword evidence="3 9" id="KW-0285">Flavoprotein</keyword>
<dbReference type="InterPro" id="IPR036188">
    <property type="entry name" value="FAD/NAD-bd_sf"/>
</dbReference>
<keyword evidence="7" id="KW-1015">Disulfide bond</keyword>